<evidence type="ECO:0000256" key="2">
    <source>
        <dbReference type="SAM" id="MobiDB-lite"/>
    </source>
</evidence>
<feature type="domain" description="RING-type" evidence="3">
    <location>
        <begin position="350"/>
        <end position="388"/>
    </location>
</feature>
<feature type="region of interest" description="Disordered" evidence="2">
    <location>
        <begin position="151"/>
        <end position="341"/>
    </location>
</feature>
<dbReference type="SUPFAM" id="SSF57850">
    <property type="entry name" value="RING/U-box"/>
    <property type="match status" value="1"/>
</dbReference>
<dbReference type="InterPro" id="IPR001841">
    <property type="entry name" value="Znf_RING"/>
</dbReference>
<keyword evidence="5" id="KW-1185">Reference proteome</keyword>
<name>A0AAN7MXK4_TRANT</name>
<dbReference type="PANTHER" id="PTHR46629">
    <property type="entry name" value="OS01G0917900 PROTEIN"/>
    <property type="match status" value="1"/>
</dbReference>
<dbReference type="Gene3D" id="3.30.40.10">
    <property type="entry name" value="Zinc/RING finger domain, C3HC4 (zinc finger)"/>
    <property type="match status" value="1"/>
</dbReference>
<organism evidence="4 5">
    <name type="scientific">Trapa natans</name>
    <name type="common">Water chestnut</name>
    <dbReference type="NCBI Taxonomy" id="22666"/>
    <lineage>
        <taxon>Eukaryota</taxon>
        <taxon>Viridiplantae</taxon>
        <taxon>Streptophyta</taxon>
        <taxon>Embryophyta</taxon>
        <taxon>Tracheophyta</taxon>
        <taxon>Spermatophyta</taxon>
        <taxon>Magnoliopsida</taxon>
        <taxon>eudicotyledons</taxon>
        <taxon>Gunneridae</taxon>
        <taxon>Pentapetalae</taxon>
        <taxon>rosids</taxon>
        <taxon>malvids</taxon>
        <taxon>Myrtales</taxon>
        <taxon>Lythraceae</taxon>
        <taxon>Trapa</taxon>
    </lineage>
</organism>
<reference evidence="4 5" key="1">
    <citation type="journal article" date="2023" name="Hortic Res">
        <title>Pangenome of water caltrop reveals structural variations and asymmetric subgenome divergence after allopolyploidization.</title>
        <authorList>
            <person name="Zhang X."/>
            <person name="Chen Y."/>
            <person name="Wang L."/>
            <person name="Yuan Y."/>
            <person name="Fang M."/>
            <person name="Shi L."/>
            <person name="Lu R."/>
            <person name="Comes H.P."/>
            <person name="Ma Y."/>
            <person name="Chen Y."/>
            <person name="Huang G."/>
            <person name="Zhou Y."/>
            <person name="Zheng Z."/>
            <person name="Qiu Y."/>
        </authorList>
    </citation>
    <scope>NUCLEOTIDE SEQUENCE [LARGE SCALE GENOMIC DNA]</scope>
    <source>
        <strain evidence="4">F231</strain>
    </source>
</reference>
<feature type="compositionally biased region" description="Polar residues" evidence="2">
    <location>
        <begin position="160"/>
        <end position="171"/>
    </location>
</feature>
<protein>
    <recommendedName>
        <fullName evidence="3">RING-type domain-containing protein</fullName>
    </recommendedName>
</protein>
<accession>A0AAN7MXK4</accession>
<dbReference type="PROSITE" id="PS50089">
    <property type="entry name" value="ZF_RING_2"/>
    <property type="match status" value="1"/>
</dbReference>
<evidence type="ECO:0000256" key="1">
    <source>
        <dbReference type="PROSITE-ProRule" id="PRU00175"/>
    </source>
</evidence>
<proteinExistence type="predicted"/>
<sequence>MSAAEGSNNLLGSFSFRSREAPPAANVHRDLAGLSLDDILGTETHKPQPPPQLYPSPSQITRTLIDIIRDEPDHSSYKTLVDDSDRKAWRSFKDHLKIRRAGCAWTPSIPTPSSDGPIINFRKNHSSSLSAPLSLSYPHCISNTPRPILLSANMDEDSGSRSVQFQDQQGSRPVMARRTSVRISGEPSECDESPCPTPPRPQFSRHNSTRAASARFLNRSESSVAPKDEMSMEMSEAEDRLRRLSMAEERQMSAREAAAAQEAAEAAAAAAAAEEDDDEEEEEKEDEEEEGMGGGKADKGEEGLPRMSLMDLLGDYDEDEDEDEDEEDYEEEEEEEGSEVAQDDDYECSCCVCMVKHKGQPLVPCGHCYCKLCTKEMYVSRGNCPMCNDFIQEILTVF</sequence>
<keyword evidence="1" id="KW-0479">Metal-binding</keyword>
<feature type="compositionally biased region" description="Acidic residues" evidence="2">
    <location>
        <begin position="314"/>
        <end position="341"/>
    </location>
</feature>
<dbReference type="GO" id="GO:0008270">
    <property type="term" value="F:zinc ion binding"/>
    <property type="evidence" value="ECO:0007669"/>
    <property type="project" value="UniProtKB-KW"/>
</dbReference>
<gene>
    <name evidence="4" type="ORF">SAY86_025563</name>
</gene>
<dbReference type="EMBL" id="JAXQNO010000004">
    <property type="protein sequence ID" value="KAK4800198.1"/>
    <property type="molecule type" value="Genomic_DNA"/>
</dbReference>
<dbReference type="Proteomes" id="UP001346149">
    <property type="component" value="Unassembled WGS sequence"/>
</dbReference>
<keyword evidence="1" id="KW-0863">Zinc-finger</keyword>
<dbReference type="AlphaFoldDB" id="A0AAN7MXK4"/>
<feature type="compositionally biased region" description="Basic and acidic residues" evidence="2">
    <location>
        <begin position="237"/>
        <end position="253"/>
    </location>
</feature>
<feature type="compositionally biased region" description="Low complexity" evidence="2">
    <location>
        <begin position="254"/>
        <end position="272"/>
    </location>
</feature>
<feature type="region of interest" description="Disordered" evidence="2">
    <location>
        <begin position="38"/>
        <end position="57"/>
    </location>
</feature>
<feature type="compositionally biased region" description="Acidic residues" evidence="2">
    <location>
        <begin position="273"/>
        <end position="291"/>
    </location>
</feature>
<keyword evidence="1" id="KW-0862">Zinc</keyword>
<evidence type="ECO:0000313" key="5">
    <source>
        <dbReference type="Proteomes" id="UP001346149"/>
    </source>
</evidence>
<evidence type="ECO:0000313" key="4">
    <source>
        <dbReference type="EMBL" id="KAK4800198.1"/>
    </source>
</evidence>
<dbReference type="InterPro" id="IPR013083">
    <property type="entry name" value="Znf_RING/FYVE/PHD"/>
</dbReference>
<comment type="caution">
    <text evidence="4">The sequence shown here is derived from an EMBL/GenBank/DDBJ whole genome shotgun (WGS) entry which is preliminary data.</text>
</comment>
<evidence type="ECO:0000259" key="3">
    <source>
        <dbReference type="PROSITE" id="PS50089"/>
    </source>
</evidence>